<dbReference type="KEGG" id="tgi:RBB81_13125"/>
<organism evidence="1">
    <name type="scientific">Tunturiibacter gelidiferens</name>
    <dbReference type="NCBI Taxonomy" id="3069689"/>
    <lineage>
        <taxon>Bacteria</taxon>
        <taxon>Pseudomonadati</taxon>
        <taxon>Acidobacteriota</taxon>
        <taxon>Terriglobia</taxon>
        <taxon>Terriglobales</taxon>
        <taxon>Acidobacteriaceae</taxon>
        <taxon>Tunturiibacter</taxon>
    </lineage>
</organism>
<name>A0AAU7YVC3_9BACT</name>
<proteinExistence type="predicted"/>
<dbReference type="RefSeq" id="WP_423248097.1">
    <property type="nucleotide sequence ID" value="NZ_CP132938.1"/>
</dbReference>
<dbReference type="EMBL" id="CP132938">
    <property type="protein sequence ID" value="XCB20538.1"/>
    <property type="molecule type" value="Genomic_DNA"/>
</dbReference>
<protein>
    <submittedName>
        <fullName evidence="1">Uncharacterized protein</fullName>
    </submittedName>
</protein>
<dbReference type="AlphaFoldDB" id="A0AAU7YVC3"/>
<evidence type="ECO:0000313" key="1">
    <source>
        <dbReference type="EMBL" id="XCB20538.1"/>
    </source>
</evidence>
<reference evidence="1" key="2">
    <citation type="journal article" date="2024" name="Environ. Microbiol.">
        <title>Genome analysis and description of Tunturibacter gen. nov. expands the diversity of Terriglobia in tundra soils.</title>
        <authorList>
            <person name="Messyasz A."/>
            <person name="Mannisto M.K."/>
            <person name="Kerkhof L.J."/>
            <person name="Haggblom M.M."/>
        </authorList>
    </citation>
    <scope>NUCLEOTIDE SEQUENCE</scope>
    <source>
        <strain evidence="1">M8UP39</strain>
    </source>
</reference>
<gene>
    <name evidence="1" type="ORF">RBB81_13125</name>
</gene>
<accession>A0AAU7YVC3</accession>
<sequence length="67" mass="7273">MMDRDPPDFPSPGDTLLDHATAQISIDYTLIYQTCSFPKVRITDACLACKHGSHSSPLPYGSTVTTS</sequence>
<reference evidence="1" key="1">
    <citation type="submission" date="2023-08" db="EMBL/GenBank/DDBJ databases">
        <authorList>
            <person name="Messyasz A."/>
            <person name="Mannisto M.K."/>
            <person name="Kerkhof L.J."/>
            <person name="Haggblom M."/>
        </authorList>
    </citation>
    <scope>NUCLEOTIDE SEQUENCE</scope>
    <source>
        <strain evidence="1">M8UP39</strain>
    </source>
</reference>